<dbReference type="Proteomes" id="UP000811246">
    <property type="component" value="Chromosome 10"/>
</dbReference>
<gene>
    <name evidence="2" type="ORF">I3842_10G005200</name>
</gene>
<protein>
    <submittedName>
        <fullName evidence="2">Uncharacterized protein</fullName>
    </submittedName>
</protein>
<evidence type="ECO:0000256" key="1">
    <source>
        <dbReference type="SAM" id="Phobius"/>
    </source>
</evidence>
<comment type="caution">
    <text evidence="2">The sequence shown here is derived from an EMBL/GenBank/DDBJ whole genome shotgun (WGS) entry which is preliminary data.</text>
</comment>
<accession>A0A922DUJ4</accession>
<dbReference type="AlphaFoldDB" id="A0A922DUJ4"/>
<keyword evidence="1" id="KW-0472">Membrane</keyword>
<sequence length="51" mass="5843">MSLFAILFVPDQGLLLLIELVGLLAIGAKKNYMSPTINQCRSEELYIIRWF</sequence>
<proteinExistence type="predicted"/>
<dbReference type="EMBL" id="CM031834">
    <property type="protein sequence ID" value="KAG6690243.1"/>
    <property type="molecule type" value="Genomic_DNA"/>
</dbReference>
<reference evidence="2" key="1">
    <citation type="submission" date="2021-01" db="EMBL/GenBank/DDBJ databases">
        <authorList>
            <person name="Lovell J.T."/>
            <person name="Bentley N."/>
            <person name="Bhattarai G."/>
            <person name="Jenkins J.W."/>
            <person name="Sreedasyam A."/>
            <person name="Alarcon Y."/>
            <person name="Bock C."/>
            <person name="Boston L."/>
            <person name="Carlson J."/>
            <person name="Cervantes K."/>
            <person name="Clermont K."/>
            <person name="Krom N."/>
            <person name="Kubenka K."/>
            <person name="Mamidi S."/>
            <person name="Mattison C."/>
            <person name="Monteros M."/>
            <person name="Pisani C."/>
            <person name="Plott C."/>
            <person name="Rajasekar S."/>
            <person name="Rhein H.S."/>
            <person name="Rohla C."/>
            <person name="Song M."/>
            <person name="Hilaire R.S."/>
            <person name="Shu S."/>
            <person name="Wells L."/>
            <person name="Wang X."/>
            <person name="Webber J."/>
            <person name="Heerema R.J."/>
            <person name="Klein P."/>
            <person name="Conner P."/>
            <person name="Grauke L."/>
            <person name="Grimwood J."/>
            <person name="Schmutz J."/>
            <person name="Randall J.J."/>
        </authorList>
    </citation>
    <scope>NUCLEOTIDE SEQUENCE</scope>
    <source>
        <tissue evidence="2">Leaf</tissue>
    </source>
</reference>
<feature type="transmembrane region" description="Helical" evidence="1">
    <location>
        <begin position="6"/>
        <end position="26"/>
    </location>
</feature>
<name>A0A922DUJ4_CARIL</name>
<evidence type="ECO:0000313" key="2">
    <source>
        <dbReference type="EMBL" id="KAG6690243.1"/>
    </source>
</evidence>
<keyword evidence="1" id="KW-0812">Transmembrane</keyword>
<organism evidence="2 3">
    <name type="scientific">Carya illinoinensis</name>
    <name type="common">Pecan</name>
    <dbReference type="NCBI Taxonomy" id="32201"/>
    <lineage>
        <taxon>Eukaryota</taxon>
        <taxon>Viridiplantae</taxon>
        <taxon>Streptophyta</taxon>
        <taxon>Embryophyta</taxon>
        <taxon>Tracheophyta</taxon>
        <taxon>Spermatophyta</taxon>
        <taxon>Magnoliopsida</taxon>
        <taxon>eudicotyledons</taxon>
        <taxon>Gunneridae</taxon>
        <taxon>Pentapetalae</taxon>
        <taxon>rosids</taxon>
        <taxon>fabids</taxon>
        <taxon>Fagales</taxon>
        <taxon>Juglandaceae</taxon>
        <taxon>Carya</taxon>
    </lineage>
</organism>
<keyword evidence="1" id="KW-1133">Transmembrane helix</keyword>
<evidence type="ECO:0000313" key="3">
    <source>
        <dbReference type="Proteomes" id="UP000811246"/>
    </source>
</evidence>